<dbReference type="EMBL" id="MU826826">
    <property type="protein sequence ID" value="KAJ7375286.1"/>
    <property type="molecule type" value="Genomic_DNA"/>
</dbReference>
<keyword evidence="2" id="KW-1185">Reference proteome</keyword>
<dbReference type="AlphaFoldDB" id="A0A9W9Z4X9"/>
<protein>
    <submittedName>
        <fullName evidence="1">Uncharacterized protein</fullName>
    </submittedName>
</protein>
<gene>
    <name evidence="1" type="ORF">OS493_002034</name>
</gene>
<evidence type="ECO:0000313" key="2">
    <source>
        <dbReference type="Proteomes" id="UP001163046"/>
    </source>
</evidence>
<organism evidence="1 2">
    <name type="scientific">Desmophyllum pertusum</name>
    <dbReference type="NCBI Taxonomy" id="174260"/>
    <lineage>
        <taxon>Eukaryota</taxon>
        <taxon>Metazoa</taxon>
        <taxon>Cnidaria</taxon>
        <taxon>Anthozoa</taxon>
        <taxon>Hexacorallia</taxon>
        <taxon>Scleractinia</taxon>
        <taxon>Caryophylliina</taxon>
        <taxon>Caryophylliidae</taxon>
        <taxon>Desmophyllum</taxon>
    </lineage>
</organism>
<dbReference type="Proteomes" id="UP001163046">
    <property type="component" value="Unassembled WGS sequence"/>
</dbReference>
<name>A0A9W9Z4X9_9CNID</name>
<proteinExistence type="predicted"/>
<sequence length="100" mass="11528">MSTEESNVIDICDEDDAEPSDKKHFFQQRNIPKQDVREDEGKGYHYKVTPDMIEEKVKAMKGYLLTIASAKPAEDTPLPHLEHHQAWLLFVGNQKGYKNL</sequence>
<comment type="caution">
    <text evidence="1">The sequence shown here is derived from an EMBL/GenBank/DDBJ whole genome shotgun (WGS) entry which is preliminary data.</text>
</comment>
<reference evidence="1" key="1">
    <citation type="submission" date="2023-01" db="EMBL/GenBank/DDBJ databases">
        <title>Genome assembly of the deep-sea coral Lophelia pertusa.</title>
        <authorList>
            <person name="Herrera S."/>
            <person name="Cordes E."/>
        </authorList>
    </citation>
    <scope>NUCLEOTIDE SEQUENCE</scope>
    <source>
        <strain evidence="1">USNM1676648</strain>
        <tissue evidence="1">Polyp</tissue>
    </source>
</reference>
<evidence type="ECO:0000313" key="1">
    <source>
        <dbReference type="EMBL" id="KAJ7375286.1"/>
    </source>
</evidence>
<accession>A0A9W9Z4X9</accession>